<feature type="transmembrane region" description="Helical" evidence="1">
    <location>
        <begin position="20"/>
        <end position="39"/>
    </location>
</feature>
<name>A0A2P2QWZ3_RHIMU</name>
<reference evidence="2" key="1">
    <citation type="submission" date="2018-02" db="EMBL/GenBank/DDBJ databases">
        <title>Rhizophora mucronata_Transcriptome.</title>
        <authorList>
            <person name="Meera S.P."/>
            <person name="Sreeshan A."/>
            <person name="Augustine A."/>
        </authorList>
    </citation>
    <scope>NUCLEOTIDE SEQUENCE</scope>
    <source>
        <tissue evidence="2">Leaf</tissue>
    </source>
</reference>
<evidence type="ECO:0000313" key="2">
    <source>
        <dbReference type="EMBL" id="MBX71475.1"/>
    </source>
</evidence>
<proteinExistence type="predicted"/>
<dbReference type="EMBL" id="GGEC01090991">
    <property type="protein sequence ID" value="MBX71475.1"/>
    <property type="molecule type" value="Transcribed_RNA"/>
</dbReference>
<evidence type="ECO:0000256" key="1">
    <source>
        <dbReference type="SAM" id="Phobius"/>
    </source>
</evidence>
<dbReference type="GO" id="GO:0051213">
    <property type="term" value="F:dioxygenase activity"/>
    <property type="evidence" value="ECO:0007669"/>
    <property type="project" value="UniProtKB-KW"/>
</dbReference>
<protein>
    <submittedName>
        <fullName evidence="2">Putative 2-aminoethanethiol dioxygenase isoform X1</fullName>
    </submittedName>
</protein>
<keyword evidence="1" id="KW-0812">Transmembrane</keyword>
<dbReference type="AlphaFoldDB" id="A0A2P2QWZ3"/>
<keyword evidence="1" id="KW-1133">Transmembrane helix</keyword>
<keyword evidence="1" id="KW-0472">Membrane</keyword>
<sequence>MAEIRHYHQLNTCIYMNVKASLLAFFACHLPLLYLFIIIHE</sequence>
<organism evidence="2">
    <name type="scientific">Rhizophora mucronata</name>
    <name type="common">Asiatic mangrove</name>
    <dbReference type="NCBI Taxonomy" id="61149"/>
    <lineage>
        <taxon>Eukaryota</taxon>
        <taxon>Viridiplantae</taxon>
        <taxon>Streptophyta</taxon>
        <taxon>Embryophyta</taxon>
        <taxon>Tracheophyta</taxon>
        <taxon>Spermatophyta</taxon>
        <taxon>Magnoliopsida</taxon>
        <taxon>eudicotyledons</taxon>
        <taxon>Gunneridae</taxon>
        <taxon>Pentapetalae</taxon>
        <taxon>rosids</taxon>
        <taxon>fabids</taxon>
        <taxon>Malpighiales</taxon>
        <taxon>Rhizophoraceae</taxon>
        <taxon>Rhizophora</taxon>
    </lineage>
</organism>
<accession>A0A2P2QWZ3</accession>
<keyword evidence="2" id="KW-0560">Oxidoreductase</keyword>
<keyword evidence="2" id="KW-0223">Dioxygenase</keyword>